<evidence type="ECO:0000256" key="5">
    <source>
        <dbReference type="ARBA" id="ARBA00035301"/>
    </source>
</evidence>
<dbReference type="FunFam" id="1.10.10.1410:FF:000002">
    <property type="entry name" value="60S acidic ribosomal protein P2"/>
    <property type="match status" value="1"/>
</dbReference>
<keyword evidence="8" id="KW-1185">Reference proteome</keyword>
<accession>A0A8C8YTR8</accession>
<dbReference type="GO" id="GO:0022625">
    <property type="term" value="C:cytosolic large ribosomal subunit"/>
    <property type="evidence" value="ECO:0007669"/>
    <property type="project" value="InterPro"/>
</dbReference>
<keyword evidence="3" id="KW-0689">Ribosomal protein</keyword>
<evidence type="ECO:0000313" key="7">
    <source>
        <dbReference type="Ensembl" id="ENSPSMP00000006670.1"/>
    </source>
</evidence>
<evidence type="ECO:0000313" key="8">
    <source>
        <dbReference type="Proteomes" id="UP000694414"/>
    </source>
</evidence>
<dbReference type="GO" id="GO:0003735">
    <property type="term" value="F:structural constituent of ribosome"/>
    <property type="evidence" value="ECO:0007669"/>
    <property type="project" value="InterPro"/>
</dbReference>
<dbReference type="GO" id="GO:0002182">
    <property type="term" value="P:cytoplasmic translational elongation"/>
    <property type="evidence" value="ECO:0007669"/>
    <property type="project" value="InterPro"/>
</dbReference>
<dbReference type="Gene3D" id="1.10.10.1410">
    <property type="match status" value="1"/>
</dbReference>
<dbReference type="Proteomes" id="UP000694414">
    <property type="component" value="Unplaced"/>
</dbReference>
<evidence type="ECO:0000256" key="2">
    <source>
        <dbReference type="ARBA" id="ARBA00005436"/>
    </source>
</evidence>
<keyword evidence="4" id="KW-0687">Ribonucleoprotein</keyword>
<sequence>LPYVASYLLAALWGSLSPSAKDIKRIPDSFSIEGDDNQLNKVISELNGENMEDVIAQGSGKLACVPAGGAVATPVPQVLQLLLLVPPLLQQRRKREEGGVRRIR</sequence>
<organism evidence="7 8">
    <name type="scientific">Prolemur simus</name>
    <name type="common">Greater bamboo lemur</name>
    <name type="synonym">Hapalemur simus</name>
    <dbReference type="NCBI Taxonomy" id="1328070"/>
    <lineage>
        <taxon>Eukaryota</taxon>
        <taxon>Metazoa</taxon>
        <taxon>Chordata</taxon>
        <taxon>Craniata</taxon>
        <taxon>Vertebrata</taxon>
        <taxon>Euteleostomi</taxon>
        <taxon>Mammalia</taxon>
        <taxon>Eutheria</taxon>
        <taxon>Euarchontoglires</taxon>
        <taxon>Primates</taxon>
        <taxon>Strepsirrhini</taxon>
        <taxon>Lemuriformes</taxon>
        <taxon>Lemuridae</taxon>
        <taxon>Prolemur</taxon>
    </lineage>
</organism>
<name>A0A8C8YTR8_PROSS</name>
<dbReference type="Pfam" id="PF00428">
    <property type="entry name" value="Ribosomal_60s"/>
    <property type="match status" value="1"/>
</dbReference>
<dbReference type="CDD" id="cd05833">
    <property type="entry name" value="Ribosomal_P2"/>
    <property type="match status" value="1"/>
</dbReference>
<dbReference type="InterPro" id="IPR038716">
    <property type="entry name" value="P1/P2_N_sf"/>
</dbReference>
<dbReference type="PANTHER" id="PTHR21141:SF5">
    <property type="entry name" value="LARGE RIBOSOMAL SUBUNIT PROTEIN P2"/>
    <property type="match status" value="1"/>
</dbReference>
<comment type="similarity">
    <text evidence="2">Belongs to the eukaryotic ribosomal protein P1/P2 family.</text>
</comment>
<reference evidence="7" key="1">
    <citation type="submission" date="2025-08" db="UniProtKB">
        <authorList>
            <consortium name="Ensembl"/>
        </authorList>
    </citation>
    <scope>IDENTIFICATION</scope>
</reference>
<evidence type="ECO:0000256" key="1">
    <source>
        <dbReference type="ARBA" id="ARBA00003362"/>
    </source>
</evidence>
<comment type="function">
    <text evidence="1">Plays an important role in the elongation step of protein synthesis.</text>
</comment>
<dbReference type="GeneTree" id="ENSGT00940000166689"/>
<evidence type="ECO:0000256" key="3">
    <source>
        <dbReference type="ARBA" id="ARBA00022980"/>
    </source>
</evidence>
<dbReference type="Ensembl" id="ENSPSMT00000007876.1">
    <property type="protein sequence ID" value="ENSPSMP00000006670.1"/>
    <property type="gene ID" value="ENSPSMG00000005009.1"/>
</dbReference>
<dbReference type="PANTHER" id="PTHR21141">
    <property type="entry name" value="60S ACIDIC RIBOSOMAL PROTEIN FAMILY MEMBER"/>
    <property type="match status" value="1"/>
</dbReference>
<dbReference type="InterPro" id="IPR044076">
    <property type="entry name" value="Ribosomal_P2"/>
</dbReference>
<proteinExistence type="inferred from homology"/>
<reference evidence="7" key="2">
    <citation type="submission" date="2025-09" db="UniProtKB">
        <authorList>
            <consortium name="Ensembl"/>
        </authorList>
    </citation>
    <scope>IDENTIFICATION</scope>
</reference>
<protein>
    <recommendedName>
        <fullName evidence="5">Large ribosomal subunit protein P2</fullName>
    </recommendedName>
    <alternativeName>
        <fullName evidence="6">60S acidic ribosomal protein P2</fullName>
    </alternativeName>
</protein>
<evidence type="ECO:0000256" key="6">
    <source>
        <dbReference type="ARBA" id="ARBA00035443"/>
    </source>
</evidence>
<dbReference type="AlphaFoldDB" id="A0A8C8YTR8"/>
<evidence type="ECO:0000256" key="4">
    <source>
        <dbReference type="ARBA" id="ARBA00023274"/>
    </source>
</evidence>